<evidence type="ECO:0000256" key="1">
    <source>
        <dbReference type="ARBA" id="ARBA00004141"/>
    </source>
</evidence>
<evidence type="ECO:0000256" key="5">
    <source>
        <dbReference type="ARBA" id="ARBA00022531"/>
    </source>
</evidence>
<keyword evidence="15" id="KW-0934">Plastid</keyword>
<evidence type="ECO:0000256" key="2">
    <source>
        <dbReference type="ARBA" id="ARBA00008367"/>
    </source>
</evidence>
<evidence type="ECO:0000256" key="14">
    <source>
        <dbReference type="SAM" id="Phobius"/>
    </source>
</evidence>
<accession>A0A3G1IV49</accession>
<evidence type="ECO:0000256" key="12">
    <source>
        <dbReference type="HAMAP-Rule" id="MF_00644"/>
    </source>
</evidence>
<protein>
    <recommendedName>
        <fullName evidence="3 12">Photosystem II reaction center protein Z</fullName>
        <shortName evidence="12">PSII-Z</shortName>
    </recommendedName>
</protein>
<keyword evidence="7 12" id="KW-1133">Transmembrane helix</keyword>
<dbReference type="GO" id="GO:0042651">
    <property type="term" value="C:thylakoid membrane"/>
    <property type="evidence" value="ECO:0007669"/>
    <property type="project" value="UniProtKB-UniRule"/>
</dbReference>
<dbReference type="Pfam" id="PF01737">
    <property type="entry name" value="Ycf9"/>
    <property type="match status" value="1"/>
</dbReference>
<evidence type="ECO:0000256" key="9">
    <source>
        <dbReference type="ARBA" id="ARBA00023136"/>
    </source>
</evidence>
<evidence type="ECO:0000256" key="7">
    <source>
        <dbReference type="ARBA" id="ARBA00022989"/>
    </source>
</evidence>
<comment type="function">
    <text evidence="12">May control the interaction of photosystem II (PSII) cores with the light-harvesting antenna, regulates electron flow through the 2 photosystem reaction centers. PSII is a light-driven water plastoquinone oxidoreductase, using light energy to abstract electrons from H(2)O, generating a proton gradient subsequently used for ATP formation.</text>
</comment>
<comment type="function">
    <text evidence="13">Controls the interaction of photosystem II (PSII) cores with the light-harvesting antenna, regulates electron flow through the 2 photosystem reaction centers. PSII is a light-driven water plastoquinone oxidoreductase, using light energy to abstract electrons from H(2)O, generating a proton gradient subsequently used for ATP formation.</text>
</comment>
<dbReference type="GO" id="GO:0042549">
    <property type="term" value="P:photosystem II stabilization"/>
    <property type="evidence" value="ECO:0007669"/>
    <property type="project" value="InterPro"/>
</dbReference>
<dbReference type="InterPro" id="IPR002644">
    <property type="entry name" value="PSII_PsbZ"/>
</dbReference>
<dbReference type="Gene3D" id="1.10.287.740">
    <property type="entry name" value="Photosystem II PsbZ, reaction centre"/>
    <property type="match status" value="1"/>
</dbReference>
<dbReference type="PANTHER" id="PTHR34971">
    <property type="entry name" value="PHOTOSYSTEM II REACTION CENTER PROTEIN Z"/>
    <property type="match status" value="1"/>
</dbReference>
<keyword evidence="6 12" id="KW-0812">Transmembrane</keyword>
<evidence type="ECO:0000256" key="11">
    <source>
        <dbReference type="ARBA" id="ARBA00038734"/>
    </source>
</evidence>
<dbReference type="AlphaFoldDB" id="A0A3G1IV49"/>
<evidence type="ECO:0000256" key="13">
    <source>
        <dbReference type="RuleBase" id="RU003472"/>
    </source>
</evidence>
<keyword evidence="8 12" id="KW-0793">Thylakoid</keyword>
<dbReference type="HAMAP" id="MF_00644">
    <property type="entry name" value="PSII_PsbZ"/>
    <property type="match status" value="1"/>
</dbReference>
<keyword evidence="4 12" id="KW-0674">Reaction center</keyword>
<keyword evidence="9 12" id="KW-0472">Membrane</keyword>
<evidence type="ECO:0000256" key="10">
    <source>
        <dbReference type="ARBA" id="ARBA00023276"/>
    </source>
</evidence>
<dbReference type="GO" id="GO:0009539">
    <property type="term" value="C:photosystem II reaction center"/>
    <property type="evidence" value="ECO:0007669"/>
    <property type="project" value="InterPro"/>
</dbReference>
<evidence type="ECO:0000256" key="8">
    <source>
        <dbReference type="ARBA" id="ARBA00023078"/>
    </source>
</evidence>
<comment type="subcellular location">
    <subcellularLocation>
        <location evidence="12">Cellular thylakoid membrane</location>
        <topology evidence="12">Multi-pass membrane protein</topology>
    </subcellularLocation>
    <subcellularLocation>
        <location evidence="1">Membrane</location>
        <topology evidence="1">Multi-pass membrane protein</topology>
    </subcellularLocation>
</comment>
<dbReference type="PANTHER" id="PTHR34971:SF2">
    <property type="entry name" value="PHOTOSYSTEM II REACTION CENTER PROTEIN Z"/>
    <property type="match status" value="1"/>
</dbReference>
<keyword evidence="10 12" id="KW-0604">Photosystem II</keyword>
<gene>
    <name evidence="12 15" type="primary">psbZ</name>
</gene>
<evidence type="ECO:0000256" key="3">
    <source>
        <dbReference type="ARBA" id="ARBA00021665"/>
    </source>
</evidence>
<geneLocation type="plastid" evidence="15"/>
<evidence type="ECO:0000256" key="6">
    <source>
        <dbReference type="ARBA" id="ARBA00022692"/>
    </source>
</evidence>
<dbReference type="InterPro" id="IPR036512">
    <property type="entry name" value="PSII_PsbZ_sf"/>
</dbReference>
<sequence length="62" mass="6674">MSIAFQALIFLLVVLSFILVIGVPVILASPGEWERSQKIVYAGATLWVALVISVGVFDSLIV</sequence>
<reference evidence="15" key="1">
    <citation type="submission" date="2017-05" db="EMBL/GenBank/DDBJ databases">
        <title>Plastid comparative genomics reveals ancient divergence between Glaucophyte genera.</title>
        <authorList>
            <person name="Figueroa-Martinez F.J."/>
            <person name="Jackson C."/>
            <person name="Reyes-Prieto A."/>
        </authorList>
    </citation>
    <scope>NUCLEOTIDE SEQUENCE</scope>
    <source>
        <strain evidence="15">BBH</strain>
    </source>
</reference>
<evidence type="ECO:0000313" key="15">
    <source>
        <dbReference type="EMBL" id="ASQ39926.1"/>
    </source>
</evidence>
<dbReference type="GO" id="GO:0015979">
    <property type="term" value="P:photosynthesis"/>
    <property type="evidence" value="ECO:0007669"/>
    <property type="project" value="UniProtKB-UniRule"/>
</dbReference>
<dbReference type="NCBIfam" id="TIGR03043">
    <property type="entry name" value="PS_II_psbZ"/>
    <property type="match status" value="1"/>
</dbReference>
<feature type="transmembrane region" description="Helical" evidence="14">
    <location>
        <begin position="7"/>
        <end position="27"/>
    </location>
</feature>
<comment type="similarity">
    <text evidence="2 12 13">Belongs to the PsbZ family.</text>
</comment>
<organism evidence="15">
    <name type="scientific">Glaucocystis sp. BBH</name>
    <dbReference type="NCBI Taxonomy" id="2023628"/>
    <lineage>
        <taxon>Eukaryota</taxon>
        <taxon>Glaucocystophyceae</taxon>
        <taxon>Glaucocystales</taxon>
        <taxon>Glaucocystaceae</taxon>
        <taxon>Glaucocystis</taxon>
    </lineage>
</organism>
<feature type="transmembrane region" description="Helical" evidence="14">
    <location>
        <begin position="39"/>
        <end position="61"/>
    </location>
</feature>
<keyword evidence="5 12" id="KW-0602">Photosynthesis</keyword>
<dbReference type="SUPFAM" id="SSF161055">
    <property type="entry name" value="PsbZ-like"/>
    <property type="match status" value="1"/>
</dbReference>
<evidence type="ECO:0000256" key="4">
    <source>
        <dbReference type="ARBA" id="ARBA00022469"/>
    </source>
</evidence>
<proteinExistence type="inferred from homology"/>
<comment type="subunit">
    <text evidence="11 12">PSII is composed of 1 copy each of membrane proteins PsbA, PsbB, PsbC, PsbD, PsbE, PsbF, PsbH, PsbI, PsbJ, PsbK, PsbL, PsbM, PsbT, PsbY, PsbZ, Psb30/Ycf12, at least 3 peripheral proteins of the oxygen-evolving complex and a large number of cofactors. It forms dimeric complexes.</text>
</comment>
<name>A0A3G1IV49_9EUKA</name>
<dbReference type="EMBL" id="MF167424">
    <property type="protein sequence ID" value="ASQ39926.1"/>
    <property type="molecule type" value="Genomic_DNA"/>
</dbReference>